<dbReference type="Pfam" id="PF03176">
    <property type="entry name" value="MMPL"/>
    <property type="match status" value="2"/>
</dbReference>
<dbReference type="RefSeq" id="WP_213530919.1">
    <property type="nucleotide sequence ID" value="NZ_BOVJ01000177.1"/>
</dbReference>
<evidence type="ECO:0000256" key="7">
    <source>
        <dbReference type="SAM" id="Phobius"/>
    </source>
</evidence>
<keyword evidence="6 7" id="KW-0472">Membrane</keyword>
<dbReference type="SUPFAM" id="SSF82866">
    <property type="entry name" value="Multidrug efflux transporter AcrB transmembrane domain"/>
    <property type="match status" value="2"/>
</dbReference>
<dbReference type="PROSITE" id="PS50156">
    <property type="entry name" value="SSD"/>
    <property type="match status" value="1"/>
</dbReference>
<protein>
    <submittedName>
        <fullName evidence="9">Membrane protein</fullName>
    </submittedName>
</protein>
<feature type="domain" description="SSD" evidence="8">
    <location>
        <begin position="556"/>
        <end position="689"/>
    </location>
</feature>
<feature type="transmembrane region" description="Helical" evidence="7">
    <location>
        <begin position="318"/>
        <end position="341"/>
    </location>
</feature>
<proteinExistence type="inferred from homology"/>
<dbReference type="PANTHER" id="PTHR33406">
    <property type="entry name" value="MEMBRANE PROTEIN MJ1562-RELATED"/>
    <property type="match status" value="1"/>
</dbReference>
<evidence type="ECO:0000256" key="1">
    <source>
        <dbReference type="ARBA" id="ARBA00004651"/>
    </source>
</evidence>
<feature type="transmembrane region" description="Helical" evidence="7">
    <location>
        <begin position="662"/>
        <end position="691"/>
    </location>
</feature>
<evidence type="ECO:0000256" key="3">
    <source>
        <dbReference type="ARBA" id="ARBA00022475"/>
    </source>
</evidence>
<evidence type="ECO:0000256" key="5">
    <source>
        <dbReference type="ARBA" id="ARBA00022989"/>
    </source>
</evidence>
<feature type="transmembrane region" description="Helical" evidence="7">
    <location>
        <begin position="185"/>
        <end position="203"/>
    </location>
</feature>
<evidence type="ECO:0000313" key="10">
    <source>
        <dbReference type="Proteomes" id="UP000680304"/>
    </source>
</evidence>
<comment type="subcellular location">
    <subcellularLocation>
        <location evidence="1">Cell membrane</location>
        <topology evidence="1">Multi-pass membrane protein</topology>
    </subcellularLocation>
</comment>
<organism evidence="9 10">
    <name type="scientific">Paenibacillus cisolokensis</name>
    <dbReference type="NCBI Taxonomy" id="1658519"/>
    <lineage>
        <taxon>Bacteria</taxon>
        <taxon>Bacillati</taxon>
        <taxon>Bacillota</taxon>
        <taxon>Bacilli</taxon>
        <taxon>Bacillales</taxon>
        <taxon>Paenibacillaceae</taxon>
        <taxon>Paenibacillus</taxon>
    </lineage>
</organism>
<dbReference type="InterPro" id="IPR004869">
    <property type="entry name" value="MMPL_dom"/>
</dbReference>
<dbReference type="InterPro" id="IPR000731">
    <property type="entry name" value="SSD"/>
</dbReference>
<dbReference type="PANTHER" id="PTHR33406:SF6">
    <property type="entry name" value="MEMBRANE PROTEIN YDGH-RELATED"/>
    <property type="match status" value="1"/>
</dbReference>
<sequence>MGSIIRKVTDKLTTPKGVRITLIVWVAAMLMLSMGPRPSEYKSPNFKALPAEAASMIAEAKLKEYFTDDRGTPAILVFHREQGEVDVQAVLKTVQAIAEANIEHVDLLDLAALPDAVLKAFVSKDGSTMIVPATLSGELGGSQLGEKVDAILQAGEPARGANQFYVTGPAGIAGDTVRLFERADFVLLLATVGIILVLLVIIYRSPLLALIPLLATVIVHQTVNQLVGVLGAAGLELSSQTVSIMSVLLFAAVIDYSLFVFSRYREELCRYENKHEAMREAMRATGKPVLIAGGTVLASMLILFFADFRDYSNFAPVFGTAMAMIMLASVTLVPALFTAFGRKSFWPRVPKFGEETEIKHGIWGPIARFVTARPAVTGITVFLILVVTALNVWNLKFEYDMVKSFPSDMPSRVGYEIVEARYNKGELAPTTILLVNETGMPQERINALADQLRAQPNVASVRVSRVNADRTAAELSLSFDISPYSAEAVERLSAMREEADRYIRDAGLSGQLYFAGTTASLLDERNINRSDIAKIVVLETVLILLLLYVLTRSFKMSLYMMATILLSYASALGLGLFLADAMFGFDAISTRVPVYAFIFLVALGIDYNIIMVSRFLEERQRRGLRDALETAVRNTGGVISSAGVILAATFAALMTMPIADLFVFGFIVALGILMDTFLVRGLLLPALILFLKEGTKSRPIPIPDLSQRWCAKYIWRRAASFWRPIGRTGVVRYTVPEMAAHEGCLIRDESWIE</sequence>
<name>A0ABQ4NDT4_9BACL</name>
<comment type="caution">
    <text evidence="9">The sequence shown here is derived from an EMBL/GenBank/DDBJ whole genome shotgun (WGS) entry which is preliminary data.</text>
</comment>
<accession>A0ABQ4NDT4</accession>
<dbReference type="InterPro" id="IPR050545">
    <property type="entry name" value="Mycobact_MmpL"/>
</dbReference>
<feature type="transmembrane region" description="Helical" evidence="7">
    <location>
        <begin position="637"/>
        <end position="656"/>
    </location>
</feature>
<keyword evidence="5 7" id="KW-1133">Transmembrane helix</keyword>
<gene>
    <name evidence="9" type="ORF">PACILC2_49370</name>
</gene>
<keyword evidence="4 7" id="KW-0812">Transmembrane</keyword>
<feature type="transmembrane region" description="Helical" evidence="7">
    <location>
        <begin position="594"/>
        <end position="616"/>
    </location>
</feature>
<evidence type="ECO:0000256" key="6">
    <source>
        <dbReference type="ARBA" id="ARBA00023136"/>
    </source>
</evidence>
<evidence type="ECO:0000313" key="9">
    <source>
        <dbReference type="EMBL" id="GIQ66369.1"/>
    </source>
</evidence>
<feature type="transmembrane region" description="Helical" evidence="7">
    <location>
        <begin position="558"/>
        <end position="579"/>
    </location>
</feature>
<reference evidence="9 10" key="1">
    <citation type="submission" date="2021-04" db="EMBL/GenBank/DDBJ databases">
        <title>Draft genome sequence of Paenibacillus cisolokensis, LC2-13A.</title>
        <authorList>
            <person name="Uke A."/>
            <person name="Chhe C."/>
            <person name="Baramee S."/>
            <person name="Kosugi A."/>
        </authorList>
    </citation>
    <scope>NUCLEOTIDE SEQUENCE [LARGE SCALE GENOMIC DNA]</scope>
    <source>
        <strain evidence="9 10">LC2-13A</strain>
    </source>
</reference>
<evidence type="ECO:0000259" key="8">
    <source>
        <dbReference type="PROSITE" id="PS50156"/>
    </source>
</evidence>
<feature type="transmembrane region" description="Helical" evidence="7">
    <location>
        <begin position="241"/>
        <end position="261"/>
    </location>
</feature>
<feature type="transmembrane region" description="Helical" evidence="7">
    <location>
        <begin position="288"/>
        <end position="306"/>
    </location>
</feature>
<keyword evidence="3" id="KW-1003">Cell membrane</keyword>
<dbReference type="Proteomes" id="UP000680304">
    <property type="component" value="Unassembled WGS sequence"/>
</dbReference>
<evidence type="ECO:0000256" key="2">
    <source>
        <dbReference type="ARBA" id="ARBA00010157"/>
    </source>
</evidence>
<comment type="similarity">
    <text evidence="2">Belongs to the resistance-nodulation-cell division (RND) (TC 2.A.6) family. MmpL subfamily.</text>
</comment>
<feature type="transmembrane region" description="Helical" evidence="7">
    <location>
        <begin position="375"/>
        <end position="393"/>
    </location>
</feature>
<feature type="transmembrane region" description="Helical" evidence="7">
    <location>
        <begin position="532"/>
        <end position="551"/>
    </location>
</feature>
<evidence type="ECO:0000256" key="4">
    <source>
        <dbReference type="ARBA" id="ARBA00022692"/>
    </source>
</evidence>
<dbReference type="EMBL" id="BOVJ01000177">
    <property type="protein sequence ID" value="GIQ66369.1"/>
    <property type="molecule type" value="Genomic_DNA"/>
</dbReference>
<dbReference type="Gene3D" id="1.20.1640.10">
    <property type="entry name" value="Multidrug efflux transporter AcrB transmembrane domain"/>
    <property type="match status" value="2"/>
</dbReference>
<keyword evidence="10" id="KW-1185">Reference proteome</keyword>